<dbReference type="InterPro" id="IPR039935">
    <property type="entry name" value="YML079W-like"/>
</dbReference>
<dbReference type="Proteomes" id="UP001050975">
    <property type="component" value="Unassembled WGS sequence"/>
</dbReference>
<dbReference type="EMBL" id="BLAY01000122">
    <property type="protein sequence ID" value="GET41441.1"/>
    <property type="molecule type" value="Genomic_DNA"/>
</dbReference>
<accession>A0AAV3XKX5</accession>
<dbReference type="SUPFAM" id="SSF51182">
    <property type="entry name" value="RmlC-like cupins"/>
    <property type="match status" value="1"/>
</dbReference>
<dbReference type="InterPro" id="IPR014710">
    <property type="entry name" value="RmlC-like_jellyroll"/>
</dbReference>
<organism evidence="2 3">
    <name type="scientific">Microseira wollei NIES-4236</name>
    <dbReference type="NCBI Taxonomy" id="2530354"/>
    <lineage>
        <taxon>Bacteria</taxon>
        <taxon>Bacillati</taxon>
        <taxon>Cyanobacteriota</taxon>
        <taxon>Cyanophyceae</taxon>
        <taxon>Oscillatoriophycideae</taxon>
        <taxon>Aerosakkonematales</taxon>
        <taxon>Aerosakkonemataceae</taxon>
        <taxon>Microseira</taxon>
    </lineage>
</organism>
<proteinExistence type="predicted"/>
<gene>
    <name evidence="2" type="ORF">MiSe_62530</name>
</gene>
<feature type="domain" description="DUF985" evidence="1">
    <location>
        <begin position="2"/>
        <end position="40"/>
    </location>
</feature>
<evidence type="ECO:0000259" key="1">
    <source>
        <dbReference type="Pfam" id="PF06172"/>
    </source>
</evidence>
<dbReference type="Pfam" id="PF06172">
    <property type="entry name" value="Cupin_5"/>
    <property type="match status" value="1"/>
</dbReference>
<dbReference type="PANTHER" id="PTHR33387:SF3">
    <property type="entry name" value="DUF985 DOMAIN-CONTAINING PROTEIN"/>
    <property type="match status" value="1"/>
</dbReference>
<protein>
    <recommendedName>
        <fullName evidence="1">DUF985 domain-containing protein</fullName>
    </recommendedName>
</protein>
<dbReference type="Gene3D" id="2.60.120.10">
    <property type="entry name" value="Jelly Rolls"/>
    <property type="match status" value="1"/>
</dbReference>
<keyword evidence="3" id="KW-1185">Reference proteome</keyword>
<evidence type="ECO:0000313" key="3">
    <source>
        <dbReference type="Proteomes" id="UP001050975"/>
    </source>
</evidence>
<reference evidence="2" key="1">
    <citation type="submission" date="2019-10" db="EMBL/GenBank/DDBJ databases">
        <title>Draft genome sequece of Microseira wollei NIES-4236.</title>
        <authorList>
            <person name="Yamaguchi H."/>
            <person name="Suzuki S."/>
            <person name="Kawachi M."/>
        </authorList>
    </citation>
    <scope>NUCLEOTIDE SEQUENCE</scope>
    <source>
        <strain evidence="2">NIES-4236</strain>
    </source>
</reference>
<dbReference type="InterPro" id="IPR009327">
    <property type="entry name" value="Cupin_DUF985"/>
</dbReference>
<evidence type="ECO:0000313" key="2">
    <source>
        <dbReference type="EMBL" id="GET41441.1"/>
    </source>
</evidence>
<sequence>MFQAVVKAGCWFGATVNDPQSYSLVGCTVHPGFDFNDFELGKREELTKCYPQHQSLIEKMTRI</sequence>
<name>A0AAV3XKX5_9CYAN</name>
<comment type="caution">
    <text evidence="2">The sequence shown here is derived from an EMBL/GenBank/DDBJ whole genome shotgun (WGS) entry which is preliminary data.</text>
</comment>
<dbReference type="AlphaFoldDB" id="A0AAV3XKX5"/>
<dbReference type="PANTHER" id="PTHR33387">
    <property type="entry name" value="RMLC-LIKE JELLY ROLL FOLD PROTEIN"/>
    <property type="match status" value="1"/>
</dbReference>
<dbReference type="InterPro" id="IPR011051">
    <property type="entry name" value="RmlC_Cupin_sf"/>
</dbReference>